<dbReference type="InterPro" id="IPR013783">
    <property type="entry name" value="Ig-like_fold"/>
</dbReference>
<dbReference type="PROSITE" id="PS50853">
    <property type="entry name" value="FN3"/>
    <property type="match status" value="1"/>
</dbReference>
<protein>
    <recommendedName>
        <fullName evidence="5">Fibronectin type-III domain-containing protein</fullName>
    </recommendedName>
</protein>
<evidence type="ECO:0000313" key="6">
    <source>
        <dbReference type="EMBL" id="RJT85220.1"/>
    </source>
</evidence>
<evidence type="ECO:0000256" key="1">
    <source>
        <dbReference type="ARBA" id="ARBA00023295"/>
    </source>
</evidence>
<dbReference type="Proteomes" id="UP000272015">
    <property type="component" value="Unassembled WGS sequence"/>
</dbReference>
<evidence type="ECO:0000256" key="3">
    <source>
        <dbReference type="SAM" id="MobiDB-lite"/>
    </source>
</evidence>
<feature type="compositionally biased region" description="Polar residues" evidence="3">
    <location>
        <begin position="277"/>
        <end position="293"/>
    </location>
</feature>
<name>A0A3A5M8D5_9MICO</name>
<keyword evidence="1" id="KW-0378">Hydrolase</keyword>
<dbReference type="GO" id="GO:0000272">
    <property type="term" value="P:polysaccharide catabolic process"/>
    <property type="evidence" value="ECO:0007669"/>
    <property type="project" value="UniProtKB-KW"/>
</dbReference>
<dbReference type="RefSeq" id="WP_119976441.1">
    <property type="nucleotide sequence ID" value="NZ_JBHSQA010000004.1"/>
</dbReference>
<keyword evidence="7" id="KW-1185">Reference proteome</keyword>
<proteinExistence type="predicted"/>
<dbReference type="EMBL" id="QZVS01000096">
    <property type="protein sequence ID" value="RJT85220.1"/>
    <property type="molecule type" value="Genomic_DNA"/>
</dbReference>
<dbReference type="InterPro" id="IPR035992">
    <property type="entry name" value="Ricin_B-like_lectins"/>
</dbReference>
<feature type="chain" id="PRO_5017465479" description="Fibronectin type-III domain-containing protein" evidence="4">
    <location>
        <begin position="33"/>
        <end position="421"/>
    </location>
</feature>
<dbReference type="AlphaFoldDB" id="A0A3A5M8D5"/>
<keyword evidence="2" id="KW-0119">Carbohydrate metabolism</keyword>
<dbReference type="GO" id="GO:0016798">
    <property type="term" value="F:hydrolase activity, acting on glycosyl bonds"/>
    <property type="evidence" value="ECO:0007669"/>
    <property type="project" value="UniProtKB-KW"/>
</dbReference>
<sequence length="421" mass="42468">MFPQHRTRTSRALLIGAAAIAIALAGAGTAQATWSTFASTTASVASGKVSVSQTGFAALDIDYTSQAQTIVKPVTIVNGNVPATYTAVLSVASSSGSLASKVSVSTWNAATSPCAGTIPASATTGSWSLTTRNLTGTLAAGASATYCVSATLPSAVTATSTKQTVTAQLSLSAAAGTWTAAAPAATAVQTLTDNVAPRAPGRPCINSVTDASITMDWRAPEGGQLTYNVYRDGGTTPVGTATSTASGATVVFTDTGLSVGSTHSYTVQAVDAAGNASAKSPSTTAETSSLPSENATYQVRNNGLCVAGGTAGTPLTMAACNGSAAQAWKYTLRSSHNSWSYSVLGASTNVAWDRSNSPVRAATYSSASSWQKWSAEFGQNGQFSFTNGGDQCLTVSGSTLVMLTCTDANEAAQVFTIWRVG</sequence>
<dbReference type="Gene3D" id="2.60.40.10">
    <property type="entry name" value="Immunoglobulins"/>
    <property type="match status" value="1"/>
</dbReference>
<accession>A0A3A5M8D5</accession>
<dbReference type="OrthoDB" id="5100464at2"/>
<dbReference type="SMART" id="SM00458">
    <property type="entry name" value="RICIN"/>
    <property type="match status" value="1"/>
</dbReference>
<dbReference type="InterPro" id="IPR000772">
    <property type="entry name" value="Ricin_B_lectin"/>
</dbReference>
<dbReference type="CDD" id="cd00161">
    <property type="entry name" value="beta-trefoil_Ricin-like"/>
    <property type="match status" value="1"/>
</dbReference>
<evidence type="ECO:0000256" key="4">
    <source>
        <dbReference type="SAM" id="SignalP"/>
    </source>
</evidence>
<keyword evidence="2" id="KW-0624">Polysaccharide degradation</keyword>
<dbReference type="SUPFAM" id="SSF49265">
    <property type="entry name" value="Fibronectin type III"/>
    <property type="match status" value="1"/>
</dbReference>
<evidence type="ECO:0000259" key="5">
    <source>
        <dbReference type="PROSITE" id="PS50853"/>
    </source>
</evidence>
<dbReference type="Gene3D" id="2.80.10.50">
    <property type="match status" value="1"/>
</dbReference>
<comment type="caution">
    <text evidence="6">The sequence shown here is derived from an EMBL/GenBank/DDBJ whole genome shotgun (WGS) entry which is preliminary data.</text>
</comment>
<dbReference type="InterPro" id="IPR003961">
    <property type="entry name" value="FN3_dom"/>
</dbReference>
<organism evidence="6 7">
    <name type="scientific">Cryobacterium melibiosiphilum</name>
    <dbReference type="NCBI Taxonomy" id="995039"/>
    <lineage>
        <taxon>Bacteria</taxon>
        <taxon>Bacillati</taxon>
        <taxon>Actinomycetota</taxon>
        <taxon>Actinomycetes</taxon>
        <taxon>Micrococcales</taxon>
        <taxon>Microbacteriaceae</taxon>
        <taxon>Cryobacterium</taxon>
    </lineage>
</organism>
<dbReference type="CDD" id="cd00063">
    <property type="entry name" value="FN3"/>
    <property type="match status" value="1"/>
</dbReference>
<dbReference type="SMART" id="SM00060">
    <property type="entry name" value="FN3"/>
    <property type="match status" value="1"/>
</dbReference>
<gene>
    <name evidence="6" type="ORF">D6T64_20085</name>
</gene>
<dbReference type="InterPro" id="IPR036116">
    <property type="entry name" value="FN3_sf"/>
</dbReference>
<feature type="signal peptide" evidence="4">
    <location>
        <begin position="1"/>
        <end position="32"/>
    </location>
</feature>
<evidence type="ECO:0000313" key="7">
    <source>
        <dbReference type="Proteomes" id="UP000272015"/>
    </source>
</evidence>
<dbReference type="PROSITE" id="PS50231">
    <property type="entry name" value="RICIN_B_LECTIN"/>
    <property type="match status" value="1"/>
</dbReference>
<feature type="domain" description="Fibronectin type-III" evidence="5">
    <location>
        <begin position="199"/>
        <end position="290"/>
    </location>
</feature>
<evidence type="ECO:0000256" key="2">
    <source>
        <dbReference type="ARBA" id="ARBA00023326"/>
    </source>
</evidence>
<reference evidence="6 7" key="1">
    <citation type="submission" date="2018-09" db="EMBL/GenBank/DDBJ databases">
        <title>Novel species of Cryobacterium.</title>
        <authorList>
            <person name="Liu Q."/>
            <person name="Xin Y.-H."/>
        </authorList>
    </citation>
    <scope>NUCLEOTIDE SEQUENCE [LARGE SCALE GENOMIC DNA]</scope>
    <source>
        <strain evidence="6 7">Hh39</strain>
    </source>
</reference>
<dbReference type="SUPFAM" id="SSF50370">
    <property type="entry name" value="Ricin B-like lectins"/>
    <property type="match status" value="1"/>
</dbReference>
<keyword evidence="1" id="KW-0326">Glycosidase</keyword>
<feature type="region of interest" description="Disordered" evidence="3">
    <location>
        <begin position="274"/>
        <end position="293"/>
    </location>
</feature>
<keyword evidence="4" id="KW-0732">Signal</keyword>